<dbReference type="EMBL" id="MN740431">
    <property type="protein sequence ID" value="QHU06239.1"/>
    <property type="molecule type" value="Genomic_DNA"/>
</dbReference>
<dbReference type="SMART" id="SM00382">
    <property type="entry name" value="AAA"/>
    <property type="match status" value="1"/>
</dbReference>
<feature type="domain" description="AAA+ ATPase" evidence="2">
    <location>
        <begin position="285"/>
        <end position="471"/>
    </location>
</feature>
<proteinExistence type="inferred from homology"/>
<dbReference type="GO" id="GO:0005524">
    <property type="term" value="F:ATP binding"/>
    <property type="evidence" value="ECO:0007669"/>
    <property type="project" value="InterPro"/>
</dbReference>
<dbReference type="Pfam" id="PF00004">
    <property type="entry name" value="AAA"/>
    <property type="match status" value="1"/>
</dbReference>
<name>A0A6C0JKW1_9ZZZZ</name>
<accession>A0A6C0JKW1</accession>
<dbReference type="PANTHER" id="PTHR23070">
    <property type="entry name" value="BCS1 AAA-TYPE ATPASE"/>
    <property type="match status" value="1"/>
</dbReference>
<reference evidence="3" key="1">
    <citation type="journal article" date="2020" name="Nature">
        <title>Giant virus diversity and host interactions through global metagenomics.</title>
        <authorList>
            <person name="Schulz F."/>
            <person name="Roux S."/>
            <person name="Paez-Espino D."/>
            <person name="Jungbluth S."/>
            <person name="Walsh D.A."/>
            <person name="Denef V.J."/>
            <person name="McMahon K.D."/>
            <person name="Konstantinidis K.T."/>
            <person name="Eloe-Fadrosh E.A."/>
            <person name="Kyrpides N.C."/>
            <person name="Woyke T."/>
        </authorList>
    </citation>
    <scope>NUCLEOTIDE SEQUENCE</scope>
    <source>
        <strain evidence="3">GVMAG-M-3300027747-57</strain>
    </source>
</reference>
<dbReference type="GO" id="GO:0016887">
    <property type="term" value="F:ATP hydrolysis activity"/>
    <property type="evidence" value="ECO:0007669"/>
    <property type="project" value="InterPro"/>
</dbReference>
<dbReference type="InterPro" id="IPR003593">
    <property type="entry name" value="AAA+_ATPase"/>
</dbReference>
<comment type="similarity">
    <text evidence="1">Belongs to the AAA ATPase family. BCS1 subfamily.</text>
</comment>
<dbReference type="InterPro" id="IPR003959">
    <property type="entry name" value="ATPase_AAA_core"/>
</dbReference>
<dbReference type="InterPro" id="IPR050747">
    <property type="entry name" value="Mitochondrial_chaperone_BCS1"/>
</dbReference>
<sequence>MQEELNAIGQKTISDYVKMTFFSKLKTNNIVLDMFLSTFLVSIITYNIQNISFKNISTINKHSIIEKLKSAFYRKYSITFEGRQSYVVNKYTQTPRISACFSDSFKAIYYDILKTMRNNNTVYDIQEYITYAEKRFSEKVDSDMFIIKQKSPILYNEPLQIYVITEIKKEESCIEKGSSTKIDNITITLYSYKSNISQIQDFVNIIKQNYLDQIENNRVGKKFIYTLKKIPKKDDDGNPELWNETIFESTRTFTNMFFEGKEDVLNKIQFFLNNKEWYYENGIPYTLGIGLYGPPGTGKTSFFKSLANLTGRHIVILSLKTIKTKQQLEETFFETRYNNENKINSIGFDKKIIIIEDIDCLGELVWKREKTIKKNNKKQSPNHNNNTQNAVNTVLNQIIENNTNNEKTDFIDLCKKSDDNITLDDILNLWDGIRETPGRILGISSNHYDKLDPALIRPGRIDISLHLNNCTRNMIKQMYKQYYKSDIDENILNSIKDGYFSPAEVINFYVLNRENPEKFLDCFIKNNKVRKS</sequence>
<dbReference type="SUPFAM" id="SSF52540">
    <property type="entry name" value="P-loop containing nucleoside triphosphate hydrolases"/>
    <property type="match status" value="1"/>
</dbReference>
<evidence type="ECO:0000313" key="3">
    <source>
        <dbReference type="EMBL" id="QHU06239.1"/>
    </source>
</evidence>
<dbReference type="Gene3D" id="3.40.50.300">
    <property type="entry name" value="P-loop containing nucleotide triphosphate hydrolases"/>
    <property type="match status" value="1"/>
</dbReference>
<organism evidence="3">
    <name type="scientific">viral metagenome</name>
    <dbReference type="NCBI Taxonomy" id="1070528"/>
    <lineage>
        <taxon>unclassified sequences</taxon>
        <taxon>metagenomes</taxon>
        <taxon>organismal metagenomes</taxon>
    </lineage>
</organism>
<evidence type="ECO:0000259" key="2">
    <source>
        <dbReference type="SMART" id="SM00382"/>
    </source>
</evidence>
<dbReference type="InterPro" id="IPR027417">
    <property type="entry name" value="P-loop_NTPase"/>
</dbReference>
<evidence type="ECO:0000256" key="1">
    <source>
        <dbReference type="ARBA" id="ARBA00007448"/>
    </source>
</evidence>
<protein>
    <recommendedName>
        <fullName evidence="2">AAA+ ATPase domain-containing protein</fullName>
    </recommendedName>
</protein>
<dbReference type="AlphaFoldDB" id="A0A6C0JKW1"/>